<comment type="caution">
    <text evidence="2">The sequence shown here is derived from an EMBL/GenBank/DDBJ whole genome shotgun (WGS) entry which is preliminary data.</text>
</comment>
<proteinExistence type="predicted"/>
<name>A0A432JLP3_9GAMM</name>
<sequence>MLEGSSSCPLPSHFPVPPSHKSRIAVDEEASRELTGLRNGVSGSRRLSRCWTGSTALPCASPATTR</sequence>
<dbReference type="EMBL" id="RXHI01000004">
    <property type="protein sequence ID" value="RUA23035.1"/>
    <property type="molecule type" value="Genomic_DNA"/>
</dbReference>
<protein>
    <submittedName>
        <fullName evidence="2">Uncharacterized protein</fullName>
    </submittedName>
</protein>
<evidence type="ECO:0000313" key="2">
    <source>
        <dbReference type="EMBL" id="RUA23035.1"/>
    </source>
</evidence>
<dbReference type="AlphaFoldDB" id="A0A432JLP3"/>
<reference evidence="2" key="1">
    <citation type="submission" date="2018-12" db="EMBL/GenBank/DDBJ databases">
        <authorList>
            <person name="Jadhav K."/>
            <person name="Kushwaha B."/>
            <person name="Jadhav I."/>
        </authorList>
    </citation>
    <scope>NUCLEOTIDE SEQUENCE [LARGE SCALE GENOMIC DNA]</scope>
    <source>
        <strain evidence="2">SBS 10</strain>
    </source>
</reference>
<organism evidence="2">
    <name type="scientific">Billgrantia gudaonensis</name>
    <dbReference type="NCBI Taxonomy" id="376427"/>
    <lineage>
        <taxon>Bacteria</taxon>
        <taxon>Pseudomonadati</taxon>
        <taxon>Pseudomonadota</taxon>
        <taxon>Gammaproteobacteria</taxon>
        <taxon>Oceanospirillales</taxon>
        <taxon>Halomonadaceae</taxon>
        <taxon>Billgrantia</taxon>
    </lineage>
</organism>
<accession>A0A432JLP3</accession>
<gene>
    <name evidence="2" type="ORF">DSL92_01890</name>
</gene>
<feature type="region of interest" description="Disordered" evidence="1">
    <location>
        <begin position="1"/>
        <end position="23"/>
    </location>
</feature>
<evidence type="ECO:0000256" key="1">
    <source>
        <dbReference type="SAM" id="MobiDB-lite"/>
    </source>
</evidence>